<dbReference type="PANTHER" id="PTHR32285:SF71">
    <property type="entry name" value="PROTEIN TRICHOME BIREFRINGENCE-LIKE 39"/>
    <property type="match status" value="1"/>
</dbReference>
<gene>
    <name evidence="4" type="ORF">SASPL_107661</name>
</gene>
<feature type="region of interest" description="Disordered" evidence="1">
    <location>
        <begin position="140"/>
        <end position="159"/>
    </location>
</feature>
<accession>A0A8X8YDU5</accession>
<dbReference type="Pfam" id="PF14416">
    <property type="entry name" value="PMR5N"/>
    <property type="match status" value="1"/>
</dbReference>
<dbReference type="OrthoDB" id="1103175at2759"/>
<dbReference type="AlphaFoldDB" id="A0A8X8YDU5"/>
<dbReference type="EMBL" id="PNBA02000003">
    <property type="protein sequence ID" value="KAG6429609.1"/>
    <property type="molecule type" value="Genomic_DNA"/>
</dbReference>
<reference evidence="4" key="1">
    <citation type="submission" date="2018-01" db="EMBL/GenBank/DDBJ databases">
        <authorList>
            <person name="Mao J.F."/>
        </authorList>
    </citation>
    <scope>NUCLEOTIDE SEQUENCE</scope>
    <source>
        <strain evidence="4">Huo1</strain>
        <tissue evidence="4">Leaf</tissue>
    </source>
</reference>
<feature type="domain" description="Trichome birefringence-like N-terminal" evidence="3">
    <location>
        <begin position="36"/>
        <end position="88"/>
    </location>
</feature>
<keyword evidence="5" id="KW-1185">Reference proteome</keyword>
<evidence type="ECO:0000313" key="4">
    <source>
        <dbReference type="EMBL" id="KAG6429609.1"/>
    </source>
</evidence>
<dbReference type="InterPro" id="IPR025846">
    <property type="entry name" value="TBL_N"/>
</dbReference>
<dbReference type="InterPro" id="IPR029962">
    <property type="entry name" value="TBL"/>
</dbReference>
<feature type="signal peptide" evidence="2">
    <location>
        <begin position="1"/>
        <end position="21"/>
    </location>
</feature>
<comment type="caution">
    <text evidence="4">The sequence shown here is derived from an EMBL/GenBank/DDBJ whole genome shotgun (WGS) entry which is preliminary data.</text>
</comment>
<sequence length="159" mass="17950">MGLLFTLLFLSPLFLLSQASSAELNTTRCALAGATNCNIFRSKLVYDASYPFYDFSSCPFIDDQFNCLKYRCPDRNYLKYQWQPFSCNLARCGPTAKRNYHLYGDIVSFDTTYSTNSSESLQSGLVALVQLYNSFEEFSRNKSSGVDGADQKSMEESLS</sequence>
<feature type="chain" id="PRO_5036494628" description="Trichome birefringence-like N-terminal domain-containing protein" evidence="2">
    <location>
        <begin position="22"/>
        <end position="159"/>
    </location>
</feature>
<feature type="compositionally biased region" description="Basic and acidic residues" evidence="1">
    <location>
        <begin position="149"/>
        <end position="159"/>
    </location>
</feature>
<dbReference type="PANTHER" id="PTHR32285">
    <property type="entry name" value="PROTEIN TRICHOME BIREFRINGENCE-LIKE 9-RELATED"/>
    <property type="match status" value="1"/>
</dbReference>
<organism evidence="4">
    <name type="scientific">Salvia splendens</name>
    <name type="common">Scarlet sage</name>
    <dbReference type="NCBI Taxonomy" id="180675"/>
    <lineage>
        <taxon>Eukaryota</taxon>
        <taxon>Viridiplantae</taxon>
        <taxon>Streptophyta</taxon>
        <taxon>Embryophyta</taxon>
        <taxon>Tracheophyta</taxon>
        <taxon>Spermatophyta</taxon>
        <taxon>Magnoliopsida</taxon>
        <taxon>eudicotyledons</taxon>
        <taxon>Gunneridae</taxon>
        <taxon>Pentapetalae</taxon>
        <taxon>asterids</taxon>
        <taxon>lamiids</taxon>
        <taxon>Lamiales</taxon>
        <taxon>Lamiaceae</taxon>
        <taxon>Nepetoideae</taxon>
        <taxon>Mentheae</taxon>
        <taxon>Salviinae</taxon>
        <taxon>Salvia</taxon>
        <taxon>Salvia subgen. Calosphace</taxon>
        <taxon>core Calosphace</taxon>
    </lineage>
</organism>
<dbReference type="Proteomes" id="UP000298416">
    <property type="component" value="Unassembled WGS sequence"/>
</dbReference>
<proteinExistence type="predicted"/>
<protein>
    <recommendedName>
        <fullName evidence="3">Trichome birefringence-like N-terminal domain-containing protein</fullName>
    </recommendedName>
</protein>
<evidence type="ECO:0000259" key="3">
    <source>
        <dbReference type="Pfam" id="PF14416"/>
    </source>
</evidence>
<dbReference type="GO" id="GO:0005794">
    <property type="term" value="C:Golgi apparatus"/>
    <property type="evidence" value="ECO:0007669"/>
    <property type="project" value="TreeGrafter"/>
</dbReference>
<keyword evidence="2" id="KW-0732">Signal</keyword>
<evidence type="ECO:0000256" key="1">
    <source>
        <dbReference type="SAM" id="MobiDB-lite"/>
    </source>
</evidence>
<evidence type="ECO:0000313" key="5">
    <source>
        <dbReference type="Proteomes" id="UP000298416"/>
    </source>
</evidence>
<reference evidence="4" key="2">
    <citation type="submission" date="2020-08" db="EMBL/GenBank/DDBJ databases">
        <title>Plant Genome Project.</title>
        <authorList>
            <person name="Zhang R.-G."/>
        </authorList>
    </citation>
    <scope>NUCLEOTIDE SEQUENCE</scope>
    <source>
        <strain evidence="4">Huo1</strain>
        <tissue evidence="4">Leaf</tissue>
    </source>
</reference>
<evidence type="ECO:0000256" key="2">
    <source>
        <dbReference type="SAM" id="SignalP"/>
    </source>
</evidence>
<name>A0A8X8YDU5_SALSN</name>
<dbReference type="GO" id="GO:0016413">
    <property type="term" value="F:O-acetyltransferase activity"/>
    <property type="evidence" value="ECO:0007669"/>
    <property type="project" value="InterPro"/>
</dbReference>